<dbReference type="EMBL" id="KV878126">
    <property type="protein sequence ID" value="OJI99028.1"/>
    <property type="molecule type" value="Genomic_DNA"/>
</dbReference>
<dbReference type="STRING" id="1036611.A0A1L9PBY3"/>
<dbReference type="SMART" id="SM01152">
    <property type="entry name" value="DUF167"/>
    <property type="match status" value="1"/>
</dbReference>
<evidence type="ECO:0008006" key="4">
    <source>
        <dbReference type="Google" id="ProtNLM"/>
    </source>
</evidence>
<organism evidence="2 3">
    <name type="scientific">Aspergillus versicolor CBS 583.65</name>
    <dbReference type="NCBI Taxonomy" id="1036611"/>
    <lineage>
        <taxon>Eukaryota</taxon>
        <taxon>Fungi</taxon>
        <taxon>Dikarya</taxon>
        <taxon>Ascomycota</taxon>
        <taxon>Pezizomycotina</taxon>
        <taxon>Eurotiomycetes</taxon>
        <taxon>Eurotiomycetidae</taxon>
        <taxon>Eurotiales</taxon>
        <taxon>Aspergillaceae</taxon>
        <taxon>Aspergillus</taxon>
        <taxon>Aspergillus subgen. Nidulantes</taxon>
    </lineage>
</organism>
<dbReference type="NCBIfam" id="TIGR00251">
    <property type="entry name" value="DUF167 family protein"/>
    <property type="match status" value="1"/>
</dbReference>
<comment type="similarity">
    <text evidence="1">Belongs to the UPF0235 family.</text>
</comment>
<dbReference type="InterPro" id="IPR003746">
    <property type="entry name" value="DUF167"/>
</dbReference>
<evidence type="ECO:0000313" key="3">
    <source>
        <dbReference type="Proteomes" id="UP000184073"/>
    </source>
</evidence>
<dbReference type="AlphaFoldDB" id="A0A1L9PBY3"/>
<dbReference type="HAMAP" id="MF_00634">
    <property type="entry name" value="UPF0235"/>
    <property type="match status" value="1"/>
</dbReference>
<gene>
    <name evidence="2" type="ORF">ASPVEDRAFT_80655</name>
</gene>
<dbReference type="GeneID" id="63732416"/>
<dbReference type="Proteomes" id="UP000184073">
    <property type="component" value="Unassembled WGS sequence"/>
</dbReference>
<name>A0A1L9PBY3_ASPVE</name>
<dbReference type="InterPro" id="IPR036591">
    <property type="entry name" value="YggU-like_sf"/>
</dbReference>
<dbReference type="SUPFAM" id="SSF69786">
    <property type="entry name" value="YggU-like"/>
    <property type="match status" value="1"/>
</dbReference>
<dbReference type="RefSeq" id="XP_040664791.1">
    <property type="nucleotide sequence ID" value="XM_040816905.1"/>
</dbReference>
<proteinExistence type="inferred from homology"/>
<evidence type="ECO:0000313" key="2">
    <source>
        <dbReference type="EMBL" id="OJI99028.1"/>
    </source>
</evidence>
<dbReference type="Pfam" id="PF02594">
    <property type="entry name" value="DUF167"/>
    <property type="match status" value="1"/>
</dbReference>
<sequence length="129" mass="14123">MSSPMLRLIRTAATAPRSKNQDITKHYSLQISCRVKPNASGNREGITAIGSEKVDVCVAAVPRNGEANKAVSRVFSKVLNVPKSEVGVIHGLKSRDKIISIANLEIGMESEEEYLQRAHQQLEEAVVKK</sequence>
<dbReference type="PANTHER" id="PTHR13420">
    <property type="entry name" value="UPF0235 PROTEIN C15ORF40"/>
    <property type="match status" value="1"/>
</dbReference>
<reference evidence="3" key="1">
    <citation type="journal article" date="2017" name="Genome Biol.">
        <title>Comparative genomics reveals high biological diversity and specific adaptations in the industrially and medically important fungal genus Aspergillus.</title>
        <authorList>
            <person name="de Vries R.P."/>
            <person name="Riley R."/>
            <person name="Wiebenga A."/>
            <person name="Aguilar-Osorio G."/>
            <person name="Amillis S."/>
            <person name="Uchima C.A."/>
            <person name="Anderluh G."/>
            <person name="Asadollahi M."/>
            <person name="Askin M."/>
            <person name="Barry K."/>
            <person name="Battaglia E."/>
            <person name="Bayram O."/>
            <person name="Benocci T."/>
            <person name="Braus-Stromeyer S.A."/>
            <person name="Caldana C."/>
            <person name="Canovas D."/>
            <person name="Cerqueira G.C."/>
            <person name="Chen F."/>
            <person name="Chen W."/>
            <person name="Choi C."/>
            <person name="Clum A."/>
            <person name="Dos Santos R.A."/>
            <person name="Damasio A.R."/>
            <person name="Diallinas G."/>
            <person name="Emri T."/>
            <person name="Fekete E."/>
            <person name="Flipphi M."/>
            <person name="Freyberg S."/>
            <person name="Gallo A."/>
            <person name="Gournas C."/>
            <person name="Habgood R."/>
            <person name="Hainaut M."/>
            <person name="Harispe M.L."/>
            <person name="Henrissat B."/>
            <person name="Hilden K.S."/>
            <person name="Hope R."/>
            <person name="Hossain A."/>
            <person name="Karabika E."/>
            <person name="Karaffa L."/>
            <person name="Karanyi Z."/>
            <person name="Krasevec N."/>
            <person name="Kuo A."/>
            <person name="Kusch H."/>
            <person name="LaButti K."/>
            <person name="Lagendijk E.L."/>
            <person name="Lapidus A."/>
            <person name="Levasseur A."/>
            <person name="Lindquist E."/>
            <person name="Lipzen A."/>
            <person name="Logrieco A.F."/>
            <person name="MacCabe A."/>
            <person name="Maekelae M.R."/>
            <person name="Malavazi I."/>
            <person name="Melin P."/>
            <person name="Meyer V."/>
            <person name="Mielnichuk N."/>
            <person name="Miskei M."/>
            <person name="Molnar A.P."/>
            <person name="Mule G."/>
            <person name="Ngan C.Y."/>
            <person name="Orejas M."/>
            <person name="Orosz E."/>
            <person name="Ouedraogo J.P."/>
            <person name="Overkamp K.M."/>
            <person name="Park H.-S."/>
            <person name="Perrone G."/>
            <person name="Piumi F."/>
            <person name="Punt P.J."/>
            <person name="Ram A.F."/>
            <person name="Ramon A."/>
            <person name="Rauscher S."/>
            <person name="Record E."/>
            <person name="Riano-Pachon D.M."/>
            <person name="Robert V."/>
            <person name="Roehrig J."/>
            <person name="Ruller R."/>
            <person name="Salamov A."/>
            <person name="Salih N.S."/>
            <person name="Samson R.A."/>
            <person name="Sandor E."/>
            <person name="Sanguinetti M."/>
            <person name="Schuetze T."/>
            <person name="Sepcic K."/>
            <person name="Shelest E."/>
            <person name="Sherlock G."/>
            <person name="Sophianopoulou V."/>
            <person name="Squina F.M."/>
            <person name="Sun H."/>
            <person name="Susca A."/>
            <person name="Todd R.B."/>
            <person name="Tsang A."/>
            <person name="Unkles S.E."/>
            <person name="van de Wiele N."/>
            <person name="van Rossen-Uffink D."/>
            <person name="Oliveira J.V."/>
            <person name="Vesth T.C."/>
            <person name="Visser J."/>
            <person name="Yu J.-H."/>
            <person name="Zhou M."/>
            <person name="Andersen M.R."/>
            <person name="Archer D.B."/>
            <person name="Baker S.E."/>
            <person name="Benoit I."/>
            <person name="Brakhage A.A."/>
            <person name="Braus G.H."/>
            <person name="Fischer R."/>
            <person name="Frisvad J.C."/>
            <person name="Goldman G.H."/>
            <person name="Houbraken J."/>
            <person name="Oakley B."/>
            <person name="Pocsi I."/>
            <person name="Scazzocchio C."/>
            <person name="Seiboth B."/>
            <person name="vanKuyk P.A."/>
            <person name="Wortman J."/>
            <person name="Dyer P.S."/>
            <person name="Grigoriev I.V."/>
        </authorList>
    </citation>
    <scope>NUCLEOTIDE SEQUENCE [LARGE SCALE GENOMIC DNA]</scope>
    <source>
        <strain evidence="3">CBS 583.65</strain>
    </source>
</reference>
<dbReference type="GO" id="GO:0005737">
    <property type="term" value="C:cytoplasm"/>
    <property type="evidence" value="ECO:0007669"/>
    <property type="project" value="TreeGrafter"/>
</dbReference>
<accession>A0A1L9PBY3</accession>
<dbReference type="VEuPathDB" id="FungiDB:ASPVEDRAFT_80655"/>
<dbReference type="Gene3D" id="3.30.1200.10">
    <property type="entry name" value="YggU-like"/>
    <property type="match status" value="1"/>
</dbReference>
<protein>
    <recommendedName>
        <fullName evidence="4">YggU family protein</fullName>
    </recommendedName>
</protein>
<dbReference type="PANTHER" id="PTHR13420:SF7">
    <property type="entry name" value="UPF0235 PROTEIN C15ORF40"/>
    <property type="match status" value="1"/>
</dbReference>
<evidence type="ECO:0000256" key="1">
    <source>
        <dbReference type="ARBA" id="ARBA00010364"/>
    </source>
</evidence>
<keyword evidence="3" id="KW-1185">Reference proteome</keyword>
<dbReference type="OrthoDB" id="244097at2759"/>